<organism evidence="2 4">
    <name type="scientific">Acutalibacter muris</name>
    <dbReference type="NCBI Taxonomy" id="1796620"/>
    <lineage>
        <taxon>Bacteria</taxon>
        <taxon>Bacillati</taxon>
        <taxon>Bacillota</taxon>
        <taxon>Clostridia</taxon>
        <taxon>Eubacteriales</taxon>
        <taxon>Acutalibacteraceae</taxon>
        <taxon>Acutalibacter</taxon>
    </lineage>
</organism>
<dbReference type="Proteomes" id="UP000196710">
    <property type="component" value="Chromosome"/>
</dbReference>
<protein>
    <submittedName>
        <fullName evidence="2">Uncharacterized protein</fullName>
    </submittedName>
</protein>
<evidence type="ECO:0000313" key="1">
    <source>
        <dbReference type="EMBL" id="ASB42014.1"/>
    </source>
</evidence>
<proteinExistence type="predicted"/>
<dbReference type="Proteomes" id="UP000596035">
    <property type="component" value="Chromosome"/>
</dbReference>
<evidence type="ECO:0000313" key="4">
    <source>
        <dbReference type="Proteomes" id="UP000596035"/>
    </source>
</evidence>
<dbReference type="AlphaFoldDB" id="A0A1Z2XU86"/>
<gene>
    <name evidence="1" type="ORF">ADH66_15950</name>
    <name evidence="2" type="ORF">I5Q82_06325</name>
</gene>
<evidence type="ECO:0000313" key="3">
    <source>
        <dbReference type="Proteomes" id="UP000196710"/>
    </source>
</evidence>
<sequence length="81" mass="10070">MEYQHPQKYESDVEWYCRHDPEEERFYNIFFDLCRKYNIRWASADEKEREFIEEVARVTYERDKAIRLGLPPSGFRPSFVR</sequence>
<reference evidence="3" key="2">
    <citation type="submission" date="2017-05" db="EMBL/GenBank/DDBJ databases">
        <title>Improved OligoMM genomes.</title>
        <authorList>
            <person name="Garzetti D."/>
        </authorList>
    </citation>
    <scope>NUCLEOTIDE SEQUENCE [LARGE SCALE GENOMIC DNA]</scope>
    <source>
        <strain evidence="3">KB18</strain>
    </source>
</reference>
<reference evidence="1" key="1">
    <citation type="journal article" date="2017" name="Genome Announc.">
        <title>High-Quality Whole-Genome Sequences of the Oligo-Mouse-Microbiota Bacterial Community.</title>
        <authorList>
            <person name="Garzetti D."/>
            <person name="Brugiroux S."/>
            <person name="Bunk B."/>
            <person name="Pukall R."/>
            <person name="McCoy K.D."/>
            <person name="Macpherson A.J."/>
            <person name="Stecher B."/>
        </authorList>
    </citation>
    <scope>NUCLEOTIDE SEQUENCE</scope>
    <source>
        <strain evidence="1">KB18</strain>
    </source>
</reference>
<dbReference type="RefSeq" id="WP_066538801.1">
    <property type="nucleotide sequence ID" value="NZ_CP021422.1"/>
</dbReference>
<dbReference type="EMBL" id="CP021422">
    <property type="protein sequence ID" value="ASB42014.1"/>
    <property type="molecule type" value="Genomic_DNA"/>
</dbReference>
<dbReference type="KEGG" id="amur:ADH66_15950"/>
<reference evidence="2 4" key="3">
    <citation type="submission" date="2020-11" db="EMBL/GenBank/DDBJ databases">
        <title>Closed and high quality bacterial genomes of the OMM12 community.</title>
        <authorList>
            <person name="Marbouty M."/>
            <person name="Lamy-Besnier Q."/>
            <person name="Debarbieux L."/>
            <person name="Koszul R."/>
        </authorList>
    </citation>
    <scope>NUCLEOTIDE SEQUENCE [LARGE SCALE GENOMIC DNA]</scope>
    <source>
        <strain evidence="2 4">KB18</strain>
    </source>
</reference>
<dbReference type="EMBL" id="CP065321">
    <property type="protein sequence ID" value="QQR31282.1"/>
    <property type="molecule type" value="Genomic_DNA"/>
</dbReference>
<evidence type="ECO:0000313" key="2">
    <source>
        <dbReference type="EMBL" id="QQR31282.1"/>
    </source>
</evidence>
<accession>A0A1Z2XU86</accession>
<keyword evidence="3" id="KW-1185">Reference proteome</keyword>
<name>A0A1Z2XU86_9FIRM</name>